<protein>
    <submittedName>
        <fullName evidence="1">Uncharacterized protein</fullName>
    </submittedName>
</protein>
<sequence>MASIIDTALTCLQHTSSFLSIPREVRNAIYRRVLVLRHPLHLFQNNGSTVPGPLETFAPEKPARWLALLYVNRQVHAEASEVLYGLHHFRLADTAQNQAQLLRNFVNSIGPGNAGAVSHLSINFPAIERVVSVQGQPGRLGLALTGDGQSSLAILRENCPNLTILETLIYTHGSQSLLYTGGDSHDDLDDQSIREALAQVDVQLKIISSLRKIIVRFYSGLPAPSVVAAMQGFGWDVYRGDRAKLDTQDAGRTLQYLPWTTAQDWAVLAR</sequence>
<dbReference type="VEuPathDB" id="FungiDB:SPBR_09238"/>
<dbReference type="AlphaFoldDB" id="A0A0C2J0G4"/>
<dbReference type="GeneID" id="63682285"/>
<dbReference type="EMBL" id="AWTV01000003">
    <property type="protein sequence ID" value="KIH94871.1"/>
    <property type="molecule type" value="Genomic_DNA"/>
</dbReference>
<evidence type="ECO:0000313" key="2">
    <source>
        <dbReference type="Proteomes" id="UP000031575"/>
    </source>
</evidence>
<dbReference type="InterPro" id="IPR038883">
    <property type="entry name" value="AN11006-like"/>
</dbReference>
<evidence type="ECO:0000313" key="1">
    <source>
        <dbReference type="EMBL" id="KIH94871.1"/>
    </source>
</evidence>
<gene>
    <name evidence="1" type="ORF">SPBR_09238</name>
</gene>
<comment type="caution">
    <text evidence="1">The sequence shown here is derived from an EMBL/GenBank/DDBJ whole genome shotgun (WGS) entry which is preliminary data.</text>
</comment>
<dbReference type="OrthoDB" id="62952at2759"/>
<proteinExistence type="predicted"/>
<keyword evidence="2" id="KW-1185">Reference proteome</keyword>
<accession>A0A0C2J0G4</accession>
<dbReference type="RefSeq" id="XP_040622881.1">
    <property type="nucleotide sequence ID" value="XM_040767364.1"/>
</dbReference>
<dbReference type="Proteomes" id="UP000031575">
    <property type="component" value="Unassembled WGS sequence"/>
</dbReference>
<dbReference type="PANTHER" id="PTHR42085:SF8">
    <property type="entry name" value="F-BOX DOMAIN-CONTAINING PROTEIN"/>
    <property type="match status" value="1"/>
</dbReference>
<dbReference type="HOGENOM" id="CLU_077468_1_0_1"/>
<organism evidence="1 2">
    <name type="scientific">Sporothrix brasiliensis 5110</name>
    <dbReference type="NCBI Taxonomy" id="1398154"/>
    <lineage>
        <taxon>Eukaryota</taxon>
        <taxon>Fungi</taxon>
        <taxon>Dikarya</taxon>
        <taxon>Ascomycota</taxon>
        <taxon>Pezizomycotina</taxon>
        <taxon>Sordariomycetes</taxon>
        <taxon>Sordariomycetidae</taxon>
        <taxon>Ophiostomatales</taxon>
        <taxon>Ophiostomataceae</taxon>
        <taxon>Sporothrix</taxon>
    </lineage>
</organism>
<name>A0A0C2J0G4_9PEZI</name>
<dbReference type="PANTHER" id="PTHR42085">
    <property type="entry name" value="F-BOX DOMAIN-CONTAINING PROTEIN"/>
    <property type="match status" value="1"/>
</dbReference>
<reference evidence="1 2" key="1">
    <citation type="journal article" date="2014" name="BMC Genomics">
        <title>Comparative genomics of the major fungal agents of human and animal Sporotrichosis: Sporothrix schenckii and Sporothrix brasiliensis.</title>
        <authorList>
            <person name="Teixeira M.M."/>
            <person name="de Almeida L.G."/>
            <person name="Kubitschek-Barreira P."/>
            <person name="Alves F.L."/>
            <person name="Kioshima E.S."/>
            <person name="Abadio A.K."/>
            <person name="Fernandes L."/>
            <person name="Derengowski L.S."/>
            <person name="Ferreira K.S."/>
            <person name="Souza R.C."/>
            <person name="Ruiz J.C."/>
            <person name="de Andrade N.C."/>
            <person name="Paes H.C."/>
            <person name="Nicola A.M."/>
            <person name="Albuquerque P."/>
            <person name="Gerber A.L."/>
            <person name="Martins V.P."/>
            <person name="Peconick L.D."/>
            <person name="Neto A.V."/>
            <person name="Chaucanez C.B."/>
            <person name="Silva P.A."/>
            <person name="Cunha O.L."/>
            <person name="de Oliveira F.F."/>
            <person name="dos Santos T.C."/>
            <person name="Barros A.L."/>
            <person name="Soares M.A."/>
            <person name="de Oliveira L.M."/>
            <person name="Marini M.M."/>
            <person name="Villalobos-Duno H."/>
            <person name="Cunha M.M."/>
            <person name="de Hoog S."/>
            <person name="da Silveira J.F."/>
            <person name="Henrissat B."/>
            <person name="Nino-Vega G.A."/>
            <person name="Cisalpino P.S."/>
            <person name="Mora-Montes H.M."/>
            <person name="Almeida S.R."/>
            <person name="Stajich J.E."/>
            <person name="Lopes-Bezerra L.M."/>
            <person name="Vasconcelos A.T."/>
            <person name="Felipe M.S."/>
        </authorList>
    </citation>
    <scope>NUCLEOTIDE SEQUENCE [LARGE SCALE GENOMIC DNA]</scope>
    <source>
        <strain evidence="1 2">5110</strain>
    </source>
</reference>